<dbReference type="Proteomes" id="UP000587527">
    <property type="component" value="Unassembled WGS sequence"/>
</dbReference>
<evidence type="ECO:0000313" key="1">
    <source>
        <dbReference type="EMBL" id="MBB5872810.1"/>
    </source>
</evidence>
<name>A0A841C1G1_9ACTN</name>
<dbReference type="InterPro" id="IPR011051">
    <property type="entry name" value="RmlC_Cupin_sf"/>
</dbReference>
<dbReference type="RefSeq" id="WP_184843010.1">
    <property type="nucleotide sequence ID" value="NZ_JACHMN010000003.1"/>
</dbReference>
<dbReference type="EMBL" id="JACHMN010000003">
    <property type="protein sequence ID" value="MBB5872810.1"/>
    <property type="molecule type" value="Genomic_DNA"/>
</dbReference>
<reference evidence="1 2" key="1">
    <citation type="submission" date="2020-08" db="EMBL/GenBank/DDBJ databases">
        <title>Sequencing the genomes of 1000 actinobacteria strains.</title>
        <authorList>
            <person name="Klenk H.-P."/>
        </authorList>
    </citation>
    <scope>NUCLEOTIDE SEQUENCE [LARGE SCALE GENOMIC DNA]</scope>
    <source>
        <strain evidence="1 2">DSM 45362</strain>
    </source>
</reference>
<comment type="caution">
    <text evidence="1">The sequence shown here is derived from an EMBL/GenBank/DDBJ whole genome shotgun (WGS) entry which is preliminary data.</text>
</comment>
<dbReference type="InterPro" id="IPR014710">
    <property type="entry name" value="RmlC-like_jellyroll"/>
</dbReference>
<protein>
    <recommendedName>
        <fullName evidence="3">Signal peptidase I</fullName>
    </recommendedName>
</protein>
<proteinExistence type="predicted"/>
<organism evidence="1 2">
    <name type="scientific">Allocatelliglobosispora scoriae</name>
    <dbReference type="NCBI Taxonomy" id="643052"/>
    <lineage>
        <taxon>Bacteria</taxon>
        <taxon>Bacillati</taxon>
        <taxon>Actinomycetota</taxon>
        <taxon>Actinomycetes</taxon>
        <taxon>Micromonosporales</taxon>
        <taxon>Micromonosporaceae</taxon>
        <taxon>Allocatelliglobosispora</taxon>
    </lineage>
</organism>
<dbReference type="SUPFAM" id="SSF51182">
    <property type="entry name" value="RmlC-like cupins"/>
    <property type="match status" value="1"/>
</dbReference>
<evidence type="ECO:0000313" key="2">
    <source>
        <dbReference type="Proteomes" id="UP000587527"/>
    </source>
</evidence>
<keyword evidence="2" id="KW-1185">Reference proteome</keyword>
<dbReference type="AlphaFoldDB" id="A0A841C1G1"/>
<dbReference type="Gene3D" id="2.60.120.10">
    <property type="entry name" value="Jelly Rolls"/>
    <property type="match status" value="1"/>
</dbReference>
<evidence type="ECO:0008006" key="3">
    <source>
        <dbReference type="Google" id="ProtNLM"/>
    </source>
</evidence>
<accession>A0A841C1G1</accession>
<sequence>MNGEVYAGNAGPDAAGNRGWLLGHFMPPGVRQSDDLEVKWGVHPAGESRAGWTAGDTRSTMVLLIEGRFHLELTTGGHLLAERGDYVVWGPGIDHSWRAETDSVLLTVRWPSIPL</sequence>
<gene>
    <name evidence="1" type="ORF">F4553_006244</name>
</gene>